<evidence type="ECO:0000313" key="15">
    <source>
        <dbReference type="Proteomes" id="UP000054821"/>
    </source>
</evidence>
<evidence type="ECO:0000256" key="9">
    <source>
        <dbReference type="ARBA" id="ARBA00038954"/>
    </source>
</evidence>
<dbReference type="InterPro" id="IPR036291">
    <property type="entry name" value="NAD(P)-bd_dom_sf"/>
</dbReference>
<feature type="domain" description="Enoyl reductase (ER)" evidence="13">
    <location>
        <begin position="46"/>
        <end position="395"/>
    </location>
</feature>
<dbReference type="InterPro" id="IPR011032">
    <property type="entry name" value="GroES-like_sf"/>
</dbReference>
<comment type="similarity">
    <text evidence="2 12">Belongs to the zinc-containing alcohol dehydrogenase family.</text>
</comment>
<dbReference type="Proteomes" id="UP000054821">
    <property type="component" value="Unassembled WGS sequence"/>
</dbReference>
<evidence type="ECO:0000256" key="3">
    <source>
        <dbReference type="ARBA" id="ARBA00022723"/>
    </source>
</evidence>
<dbReference type="InterPro" id="IPR045306">
    <property type="entry name" value="SDH-like"/>
</dbReference>
<evidence type="ECO:0000256" key="5">
    <source>
        <dbReference type="ARBA" id="ARBA00022935"/>
    </source>
</evidence>
<keyword evidence="6" id="KW-0560">Oxidoreductase</keyword>
<dbReference type="STRING" id="398673.A0A2P4ZGJ7"/>
<proteinExistence type="inferred from homology"/>
<keyword evidence="5" id="KW-0119">Carbohydrate metabolism</keyword>
<evidence type="ECO:0000256" key="10">
    <source>
        <dbReference type="ARBA" id="ARBA00039783"/>
    </source>
</evidence>
<dbReference type="PANTHER" id="PTHR43161">
    <property type="entry name" value="SORBITOL DEHYDROGENASE"/>
    <property type="match status" value="1"/>
</dbReference>
<evidence type="ECO:0000256" key="2">
    <source>
        <dbReference type="ARBA" id="ARBA00008072"/>
    </source>
</evidence>
<dbReference type="SUPFAM" id="SSF50129">
    <property type="entry name" value="GroES-like"/>
    <property type="match status" value="1"/>
</dbReference>
<organism evidence="14 15">
    <name type="scientific">Trichoderma gamsii</name>
    <dbReference type="NCBI Taxonomy" id="398673"/>
    <lineage>
        <taxon>Eukaryota</taxon>
        <taxon>Fungi</taxon>
        <taxon>Dikarya</taxon>
        <taxon>Ascomycota</taxon>
        <taxon>Pezizomycotina</taxon>
        <taxon>Sordariomycetes</taxon>
        <taxon>Hypocreomycetidae</taxon>
        <taxon>Hypocreales</taxon>
        <taxon>Hypocreaceae</taxon>
        <taxon>Trichoderma</taxon>
    </lineage>
</organism>
<dbReference type="GO" id="GO:0019568">
    <property type="term" value="P:arabinose catabolic process"/>
    <property type="evidence" value="ECO:0007669"/>
    <property type="project" value="UniProtKB-KW"/>
</dbReference>
<evidence type="ECO:0000256" key="8">
    <source>
        <dbReference type="ARBA" id="ARBA00037881"/>
    </source>
</evidence>
<dbReference type="Gene3D" id="3.90.180.10">
    <property type="entry name" value="Medium-chain alcohol dehydrogenases, catalytic domain"/>
    <property type="match status" value="1"/>
</dbReference>
<dbReference type="GeneID" id="29985223"/>
<dbReference type="Pfam" id="PF00107">
    <property type="entry name" value="ADH_zinc_N"/>
    <property type="match status" value="1"/>
</dbReference>
<dbReference type="GO" id="GO:0003939">
    <property type="term" value="F:L-iditol 2-dehydrogenase (NAD+) activity"/>
    <property type="evidence" value="ECO:0007669"/>
    <property type="project" value="TreeGrafter"/>
</dbReference>
<comment type="catalytic activity">
    <reaction evidence="11">
        <text>L-arabinitol + NAD(+) = L-xylulose + NADH + H(+)</text>
        <dbReference type="Rhea" id="RHEA:16381"/>
        <dbReference type="ChEBI" id="CHEBI:15378"/>
        <dbReference type="ChEBI" id="CHEBI:17399"/>
        <dbReference type="ChEBI" id="CHEBI:18403"/>
        <dbReference type="ChEBI" id="CHEBI:57540"/>
        <dbReference type="ChEBI" id="CHEBI:57945"/>
        <dbReference type="EC" id="1.1.1.12"/>
    </reaction>
</comment>
<evidence type="ECO:0000259" key="13">
    <source>
        <dbReference type="SMART" id="SM00829"/>
    </source>
</evidence>
<reference evidence="14 15" key="1">
    <citation type="journal article" date="2016" name="Genome Announc.">
        <title>Draft Whole-Genome Sequence of Trichoderma gamsii T6085, a Promising Biocontrol Agent of Fusarium Head Blight on Wheat.</title>
        <authorList>
            <person name="Baroncelli R."/>
            <person name="Zapparata A."/>
            <person name="Piaggeschi G."/>
            <person name="Sarrocco S."/>
            <person name="Vannacci G."/>
        </authorList>
    </citation>
    <scope>NUCLEOTIDE SEQUENCE [LARGE SCALE GENOMIC DNA]</scope>
    <source>
        <strain evidence="14 15">T6085</strain>
    </source>
</reference>
<dbReference type="CDD" id="cd05285">
    <property type="entry name" value="sorbitol_DH"/>
    <property type="match status" value="1"/>
</dbReference>
<evidence type="ECO:0000313" key="14">
    <source>
        <dbReference type="EMBL" id="PON23415.1"/>
    </source>
</evidence>
<evidence type="ECO:0000256" key="11">
    <source>
        <dbReference type="ARBA" id="ARBA00049317"/>
    </source>
</evidence>
<keyword evidence="4 12" id="KW-0862">Zinc</keyword>
<dbReference type="GO" id="GO:0006062">
    <property type="term" value="P:sorbitol catabolic process"/>
    <property type="evidence" value="ECO:0007669"/>
    <property type="project" value="TreeGrafter"/>
</dbReference>
<evidence type="ECO:0000256" key="6">
    <source>
        <dbReference type="ARBA" id="ARBA00023002"/>
    </source>
</evidence>
<comment type="pathway">
    <text evidence="8">Carbohydrate degradation; L-arabinose degradation via L-arabinitol; D-xylulose 5-phosphate from L-arabinose (fungal route): step 2/5.</text>
</comment>
<dbReference type="SUPFAM" id="SSF51735">
    <property type="entry name" value="NAD(P)-binding Rossmann-fold domains"/>
    <property type="match status" value="1"/>
</dbReference>
<keyword evidence="7" id="KW-0520">NAD</keyword>
<dbReference type="EMBL" id="JPDN02000029">
    <property type="protein sequence ID" value="PON23415.1"/>
    <property type="molecule type" value="Genomic_DNA"/>
</dbReference>
<dbReference type="GO" id="GO:0050019">
    <property type="term" value="F:L-arabinitol 4-dehydrogenase activity"/>
    <property type="evidence" value="ECO:0007669"/>
    <property type="project" value="UniProtKB-EC"/>
</dbReference>
<dbReference type="RefSeq" id="XP_018661590.1">
    <property type="nucleotide sequence ID" value="XM_018805140.1"/>
</dbReference>
<evidence type="ECO:0000256" key="4">
    <source>
        <dbReference type="ARBA" id="ARBA00022833"/>
    </source>
</evidence>
<dbReference type="Pfam" id="PF08240">
    <property type="entry name" value="ADH_N"/>
    <property type="match status" value="1"/>
</dbReference>
<dbReference type="Gene3D" id="3.40.50.720">
    <property type="entry name" value="NAD(P)-binding Rossmann-like Domain"/>
    <property type="match status" value="1"/>
</dbReference>
<dbReference type="SMART" id="SM00829">
    <property type="entry name" value="PKS_ER"/>
    <property type="match status" value="1"/>
</dbReference>
<dbReference type="InterPro" id="IPR020843">
    <property type="entry name" value="ER"/>
</dbReference>
<evidence type="ECO:0000256" key="1">
    <source>
        <dbReference type="ARBA" id="ARBA00001947"/>
    </source>
</evidence>
<dbReference type="PANTHER" id="PTHR43161:SF4">
    <property type="entry name" value="D-XYLULOSE REDUCTASE"/>
    <property type="match status" value="1"/>
</dbReference>
<protein>
    <recommendedName>
        <fullName evidence="10">L-arabinitol 4-dehydrogenase</fullName>
        <ecNumber evidence="9">1.1.1.12</ecNumber>
    </recommendedName>
</protein>
<keyword evidence="5" id="KW-0054">Arabinose catabolism</keyword>
<dbReference type="EC" id="1.1.1.12" evidence="9"/>
<comment type="caution">
    <text evidence="14">The sequence shown here is derived from an EMBL/GenBank/DDBJ whole genome shotgun (WGS) entry which is preliminary data.</text>
</comment>
<dbReference type="GO" id="GO:0008270">
    <property type="term" value="F:zinc ion binding"/>
    <property type="evidence" value="ECO:0007669"/>
    <property type="project" value="InterPro"/>
</dbReference>
<sequence>MAPATITSGNSLEISAKIQQEAGAAASANGQSFVKTPRPNPSLQATADHRLKLVEAPVPEPGQGEVLLHVKATGICGSDVHFWKSGRIGSLVFEGDCILGHEAAGVVLKCGEGVTNVVPGDRVAIEPGMPCGECFLCLEGRYNLCEDVKFSGVYPYAGTIQRYKVHAAKWLHKLPPNLSFAEGALLEPLSVVLHGIRTTSLNLGCGTVICGAGPIGLIALAAARASGAHPIVITDIEPRRLQFAREFVPSCRTYRVDPSLDAAENGRRIRRLFGNDYSDTAQDLGQDLNQEYYAPRTVLECTGVESSVCTAAYTVRRGGTICIIGVGKSIMNNLPFMHISLAEIELKFINRYRDTWPAGIACLSGGILDLKPLVTHVYPLEDAVDALHLAADPKNGSIKIQIVDEVEEDALP</sequence>
<evidence type="ECO:0000256" key="12">
    <source>
        <dbReference type="RuleBase" id="RU361277"/>
    </source>
</evidence>
<comment type="cofactor">
    <cofactor evidence="1 12">
        <name>Zn(2+)</name>
        <dbReference type="ChEBI" id="CHEBI:29105"/>
    </cofactor>
</comment>
<dbReference type="PROSITE" id="PS00059">
    <property type="entry name" value="ADH_ZINC"/>
    <property type="match status" value="1"/>
</dbReference>
<dbReference type="InterPro" id="IPR013149">
    <property type="entry name" value="ADH-like_C"/>
</dbReference>
<name>A0A2P4ZGJ7_9HYPO</name>
<dbReference type="FunFam" id="3.40.50.720:FF:000068">
    <property type="entry name" value="Sorbitol dehydrogenase"/>
    <property type="match status" value="1"/>
</dbReference>
<keyword evidence="3 12" id="KW-0479">Metal-binding</keyword>
<dbReference type="InterPro" id="IPR002328">
    <property type="entry name" value="ADH_Zn_CS"/>
</dbReference>
<evidence type="ECO:0000256" key="7">
    <source>
        <dbReference type="ARBA" id="ARBA00023027"/>
    </source>
</evidence>
<dbReference type="AlphaFoldDB" id="A0A2P4ZGJ7"/>
<dbReference type="InterPro" id="IPR013154">
    <property type="entry name" value="ADH-like_N"/>
</dbReference>
<accession>A0A2P4ZGJ7</accession>
<keyword evidence="15" id="KW-1185">Reference proteome</keyword>
<gene>
    <name evidence="14" type="ORF">TGAM01_v207649</name>
</gene>